<sequence length="354" mass="41416">MSKKHKDLDIILGLDRNDFDIAHVENDISPEGDSCVAKIAEYLSNKEFDESIQEESQESDTVPAPTANAHKKIKKTKKKLITPKSSFKATSNHDISKSPSMQSVSANEDVALLTHRTSHDAIKSIYSLVTSKMPFSNSSSVDFSKNDKRDIQIYFQTKTKEFQDTLIQELGRRPLTPYEISKKEKLQKWNNKLDKKREEILAKKQQEEIERVCKSNEVTKMRLQEKIEAQTQRAVRNIKRNLKIERKKKKSEAKSIHKQEKGLILENIRNFYRDRISLLKEKIESEKIEKKVVEFEQKKILSEAVRERRMRRKQYIEEAKSILEKETEKLQSDLLDSTLCLEEKLLKIYRGYVK</sequence>
<organism evidence="3 4">
    <name type="scientific">Blepharisma stoltei</name>
    <dbReference type="NCBI Taxonomy" id="1481888"/>
    <lineage>
        <taxon>Eukaryota</taxon>
        <taxon>Sar</taxon>
        <taxon>Alveolata</taxon>
        <taxon>Ciliophora</taxon>
        <taxon>Postciliodesmatophora</taxon>
        <taxon>Heterotrichea</taxon>
        <taxon>Heterotrichida</taxon>
        <taxon>Blepharismidae</taxon>
        <taxon>Blepharisma</taxon>
    </lineage>
</organism>
<evidence type="ECO:0000256" key="1">
    <source>
        <dbReference type="SAM" id="Coils"/>
    </source>
</evidence>
<evidence type="ECO:0000256" key="2">
    <source>
        <dbReference type="SAM" id="MobiDB-lite"/>
    </source>
</evidence>
<feature type="coiled-coil region" evidence="1">
    <location>
        <begin position="269"/>
        <end position="298"/>
    </location>
</feature>
<reference evidence="3" key="1">
    <citation type="submission" date="2021-09" db="EMBL/GenBank/DDBJ databases">
        <authorList>
            <consortium name="AG Swart"/>
            <person name="Singh M."/>
            <person name="Singh A."/>
            <person name="Seah K."/>
            <person name="Emmerich C."/>
        </authorList>
    </citation>
    <scope>NUCLEOTIDE SEQUENCE</scope>
    <source>
        <strain evidence="3">ATCC30299</strain>
    </source>
</reference>
<evidence type="ECO:0000313" key="3">
    <source>
        <dbReference type="EMBL" id="CAG9336215.1"/>
    </source>
</evidence>
<dbReference type="EMBL" id="CAJZBQ010000064">
    <property type="protein sequence ID" value="CAG9336215.1"/>
    <property type="molecule type" value="Genomic_DNA"/>
</dbReference>
<name>A0AAU9KHE6_9CILI</name>
<keyword evidence="4" id="KW-1185">Reference proteome</keyword>
<feature type="region of interest" description="Disordered" evidence="2">
    <location>
        <begin position="49"/>
        <end position="80"/>
    </location>
</feature>
<dbReference type="AlphaFoldDB" id="A0AAU9KHE6"/>
<gene>
    <name evidence="3" type="ORF">BSTOLATCC_MIC66096</name>
</gene>
<accession>A0AAU9KHE6</accession>
<keyword evidence="1" id="KW-0175">Coiled coil</keyword>
<feature type="compositionally biased region" description="Basic residues" evidence="2">
    <location>
        <begin position="69"/>
        <end position="80"/>
    </location>
</feature>
<dbReference type="Proteomes" id="UP001162131">
    <property type="component" value="Unassembled WGS sequence"/>
</dbReference>
<protein>
    <submittedName>
        <fullName evidence="3">Uncharacterized protein</fullName>
    </submittedName>
</protein>
<proteinExistence type="predicted"/>
<evidence type="ECO:0000313" key="4">
    <source>
        <dbReference type="Proteomes" id="UP001162131"/>
    </source>
</evidence>
<comment type="caution">
    <text evidence="3">The sequence shown here is derived from an EMBL/GenBank/DDBJ whole genome shotgun (WGS) entry which is preliminary data.</text>
</comment>
<feature type="coiled-coil region" evidence="1">
    <location>
        <begin position="179"/>
        <end position="210"/>
    </location>
</feature>